<dbReference type="UniPathway" id="UPA00070"/>
<dbReference type="NCBIfam" id="TIGR01037">
    <property type="entry name" value="pyrD_sub1_fam"/>
    <property type="match status" value="1"/>
</dbReference>
<feature type="domain" description="Dihydroorotate dehydrogenase catalytic" evidence="10">
    <location>
        <begin position="5"/>
        <end position="284"/>
    </location>
</feature>
<dbReference type="EMBL" id="JACHHI010000002">
    <property type="protein sequence ID" value="MBB6477597.1"/>
    <property type="molecule type" value="Genomic_DNA"/>
</dbReference>
<accession>A0A841R392</accession>
<keyword evidence="8 9" id="KW-0560">Oxidoreductase</keyword>
<feature type="binding site" evidence="9">
    <location>
        <position position="128"/>
    </location>
    <ligand>
        <name>substrate</name>
    </ligand>
</feature>
<comment type="subcellular location">
    <subcellularLocation>
        <location evidence="1 9">Cytoplasm</location>
    </subcellularLocation>
</comment>
<feature type="binding site" evidence="9">
    <location>
        <begin position="244"/>
        <end position="245"/>
    </location>
    <ligand>
        <name>FMN</name>
        <dbReference type="ChEBI" id="CHEBI:58210"/>
    </ligand>
</feature>
<gene>
    <name evidence="9" type="primary">pyrD</name>
    <name evidence="11" type="ORF">HNR45_000627</name>
</gene>
<dbReference type="SUPFAM" id="SSF51395">
    <property type="entry name" value="FMN-linked oxidoreductases"/>
    <property type="match status" value="1"/>
</dbReference>
<keyword evidence="7 9" id="KW-0665">Pyrimidine biosynthesis</keyword>
<keyword evidence="4 9" id="KW-0963">Cytoplasm</keyword>
<dbReference type="OrthoDB" id="9794954at2"/>
<name>A0A841R392_9FIRM</name>
<evidence type="ECO:0000313" key="11">
    <source>
        <dbReference type="EMBL" id="MBB6477597.1"/>
    </source>
</evidence>
<keyword evidence="5 9" id="KW-0285">Flavoprotein</keyword>
<evidence type="ECO:0000256" key="6">
    <source>
        <dbReference type="ARBA" id="ARBA00022643"/>
    </source>
</evidence>
<evidence type="ECO:0000256" key="1">
    <source>
        <dbReference type="ARBA" id="ARBA00004496"/>
    </source>
</evidence>
<evidence type="ECO:0000256" key="4">
    <source>
        <dbReference type="ARBA" id="ARBA00022490"/>
    </source>
</evidence>
<comment type="function">
    <text evidence="9">Catalyzes the conversion of dihydroorotate to orotate.</text>
</comment>
<dbReference type="InterPro" id="IPR049622">
    <property type="entry name" value="Dihydroorotate_DH_I"/>
</dbReference>
<dbReference type="NCBIfam" id="NF005574">
    <property type="entry name" value="PRK07259.1"/>
    <property type="match status" value="1"/>
</dbReference>
<dbReference type="HAMAP" id="MF_00224">
    <property type="entry name" value="DHO_dh_type1"/>
    <property type="match status" value="1"/>
</dbReference>
<feature type="binding site" evidence="9">
    <location>
        <begin position="70"/>
        <end position="74"/>
    </location>
    <ligand>
        <name>substrate</name>
    </ligand>
</feature>
<dbReference type="PANTHER" id="PTHR48109">
    <property type="entry name" value="DIHYDROOROTATE DEHYDROGENASE (QUINONE), MITOCHONDRIAL-RELATED"/>
    <property type="match status" value="1"/>
</dbReference>
<feature type="binding site" evidence="9">
    <location>
        <position position="101"/>
    </location>
    <ligand>
        <name>FMN</name>
        <dbReference type="ChEBI" id="CHEBI:58210"/>
    </ligand>
</feature>
<feature type="active site" description="Nucleophile" evidence="9">
    <location>
        <position position="131"/>
    </location>
</feature>
<comment type="pathway">
    <text evidence="2 9">Pyrimidine metabolism; UMP biosynthesis via de novo pathway.</text>
</comment>
<comment type="cofactor">
    <cofactor evidence="9">
        <name>FMN</name>
        <dbReference type="ChEBI" id="CHEBI:58210"/>
    </cofactor>
    <text evidence="9">Binds 1 FMN per subunit.</text>
</comment>
<feature type="binding site" evidence="9">
    <location>
        <position position="192"/>
    </location>
    <ligand>
        <name>FMN</name>
        <dbReference type="ChEBI" id="CHEBI:58210"/>
    </ligand>
</feature>
<dbReference type="PANTHER" id="PTHR48109:SF1">
    <property type="entry name" value="DIHYDROOROTATE DEHYDROGENASE (FUMARATE)"/>
    <property type="match status" value="1"/>
</dbReference>
<dbReference type="FunFam" id="3.20.20.70:FF:000027">
    <property type="entry name" value="Dihydropyrimidine dehydrogenase [NADP(+)]"/>
    <property type="match status" value="1"/>
</dbReference>
<dbReference type="InterPro" id="IPR012135">
    <property type="entry name" value="Dihydroorotate_DH_1_2"/>
</dbReference>
<dbReference type="InterPro" id="IPR033888">
    <property type="entry name" value="DHOD_1B"/>
</dbReference>
<sequence>MSANIAVNFCGVTMATPIIAASGTFGFGLEYAPYLDLDQVGAVSVKGLTREPRRGNAGVRIAETPAGILNCIGLENPGVEAFCTDILPQIHAASSIRVMANISGNTVADYAYMAERLNDEPVDFLEVNISCPNVKKGGMSFGVDPHAAAEVTRAVKDHTRLPVVVKLSPNVTDIRVIASAVEEAGADAVSLVNTFMGLAIDAKTRRPLLGNVTGGLSGPCVKPMALRLVWEVAQTVHIPICGLGGIMTGLDAIEFMMVGADCVSVGTATMRDPAACVKIAGEMAAWCDAEGVKDISEIVGTLRIPGEN</sequence>
<feature type="binding site" evidence="9">
    <location>
        <begin position="266"/>
        <end position="267"/>
    </location>
    <ligand>
        <name>FMN</name>
        <dbReference type="ChEBI" id="CHEBI:58210"/>
    </ligand>
</feature>
<dbReference type="AlphaFoldDB" id="A0A841R392"/>
<dbReference type="CDD" id="cd04740">
    <property type="entry name" value="DHOD_1B_like"/>
    <property type="match status" value="1"/>
</dbReference>
<dbReference type="PIRSF" id="PIRSF000164">
    <property type="entry name" value="DHO_oxidase"/>
    <property type="match status" value="1"/>
</dbReference>
<organism evidence="11 12">
    <name type="scientific">Negativicoccus succinicivorans</name>
    <dbReference type="NCBI Taxonomy" id="620903"/>
    <lineage>
        <taxon>Bacteria</taxon>
        <taxon>Bacillati</taxon>
        <taxon>Bacillota</taxon>
        <taxon>Negativicutes</taxon>
        <taxon>Veillonellales</taxon>
        <taxon>Veillonellaceae</taxon>
        <taxon>Negativicoccus</taxon>
    </lineage>
</organism>
<comment type="caution">
    <text evidence="11">The sequence shown here is derived from an EMBL/GenBank/DDBJ whole genome shotgun (WGS) entry which is preliminary data.</text>
</comment>
<feature type="binding site" evidence="9">
    <location>
        <position position="218"/>
    </location>
    <ligand>
        <name>FMN</name>
        <dbReference type="ChEBI" id="CHEBI:58210"/>
    </ligand>
</feature>
<keyword evidence="6 9" id="KW-0288">FMN</keyword>
<evidence type="ECO:0000313" key="12">
    <source>
        <dbReference type="Proteomes" id="UP000591941"/>
    </source>
</evidence>
<evidence type="ECO:0000256" key="3">
    <source>
        <dbReference type="ARBA" id="ARBA00008008"/>
    </source>
</evidence>
<evidence type="ECO:0000256" key="7">
    <source>
        <dbReference type="ARBA" id="ARBA00022975"/>
    </source>
</evidence>
<comment type="catalytic activity">
    <reaction evidence="9">
        <text>(S)-dihydroorotate + A = orotate + AH2</text>
        <dbReference type="Rhea" id="RHEA:18073"/>
        <dbReference type="ChEBI" id="CHEBI:13193"/>
        <dbReference type="ChEBI" id="CHEBI:17499"/>
        <dbReference type="ChEBI" id="CHEBI:30839"/>
        <dbReference type="ChEBI" id="CHEBI:30864"/>
    </reaction>
</comment>
<comment type="similarity">
    <text evidence="3 9">Belongs to the dihydroorotate dehydrogenase family. Type 1 subfamily.</text>
</comment>
<proteinExistence type="inferred from homology"/>
<evidence type="ECO:0000256" key="9">
    <source>
        <dbReference type="HAMAP-Rule" id="MF_00224"/>
    </source>
</evidence>
<dbReference type="InterPro" id="IPR024920">
    <property type="entry name" value="Dihydroorotate_DH_1"/>
</dbReference>
<feature type="binding site" evidence="9">
    <location>
        <begin position="193"/>
        <end position="194"/>
    </location>
    <ligand>
        <name>substrate</name>
    </ligand>
</feature>
<dbReference type="Pfam" id="PF01180">
    <property type="entry name" value="DHO_dh"/>
    <property type="match status" value="1"/>
</dbReference>
<evidence type="ECO:0000259" key="10">
    <source>
        <dbReference type="Pfam" id="PF01180"/>
    </source>
</evidence>
<feature type="binding site" evidence="9">
    <location>
        <position position="128"/>
    </location>
    <ligand>
        <name>FMN</name>
        <dbReference type="ChEBI" id="CHEBI:58210"/>
    </ligand>
</feature>
<dbReference type="GO" id="GO:0005737">
    <property type="term" value="C:cytoplasm"/>
    <property type="evidence" value="ECO:0007669"/>
    <property type="project" value="UniProtKB-SubCell"/>
</dbReference>
<keyword evidence="12" id="KW-1185">Reference proteome</keyword>
<feature type="binding site" evidence="9">
    <location>
        <position position="46"/>
    </location>
    <ligand>
        <name>substrate</name>
    </ligand>
</feature>
<dbReference type="EC" id="1.3.-.-" evidence="9"/>
<protein>
    <recommendedName>
        <fullName evidence="9">Dihydroorotate dehydrogenase</fullName>
        <shortName evidence="9">DHOD</shortName>
        <shortName evidence="9">DHODase</shortName>
        <shortName evidence="9">DHOdehase</shortName>
        <ecNumber evidence="9">1.3.-.-</ecNumber>
    </recommendedName>
</protein>
<evidence type="ECO:0000256" key="8">
    <source>
        <dbReference type="ARBA" id="ARBA00023002"/>
    </source>
</evidence>
<feature type="binding site" evidence="9">
    <location>
        <begin position="46"/>
        <end position="47"/>
    </location>
    <ligand>
        <name>FMN</name>
        <dbReference type="ChEBI" id="CHEBI:58210"/>
    </ligand>
</feature>
<dbReference type="GeneID" id="93485900"/>
<dbReference type="RefSeq" id="WP_159822970.1">
    <property type="nucleotide sequence ID" value="NZ_CABWNB010000003.1"/>
</dbReference>
<dbReference type="GO" id="GO:0044205">
    <property type="term" value="P:'de novo' UMP biosynthetic process"/>
    <property type="evidence" value="ECO:0007669"/>
    <property type="project" value="UniProtKB-UniRule"/>
</dbReference>
<reference evidence="11 12" key="1">
    <citation type="submission" date="2020-08" db="EMBL/GenBank/DDBJ databases">
        <title>Genomic Encyclopedia of Type Strains, Phase IV (KMG-IV): sequencing the most valuable type-strain genomes for metagenomic binning, comparative biology and taxonomic classification.</title>
        <authorList>
            <person name="Goeker M."/>
        </authorList>
    </citation>
    <scope>NUCLEOTIDE SEQUENCE [LARGE SCALE GENOMIC DNA]</scope>
    <source>
        <strain evidence="11 12">DSM 21255</strain>
    </source>
</reference>
<dbReference type="InterPro" id="IPR013785">
    <property type="entry name" value="Aldolase_TIM"/>
</dbReference>
<evidence type="ECO:0000256" key="5">
    <source>
        <dbReference type="ARBA" id="ARBA00022630"/>
    </source>
</evidence>
<dbReference type="GO" id="GO:0004152">
    <property type="term" value="F:dihydroorotate dehydrogenase activity"/>
    <property type="evidence" value="ECO:0007669"/>
    <property type="project" value="UniProtKB-UniRule"/>
</dbReference>
<dbReference type="InterPro" id="IPR050074">
    <property type="entry name" value="DHO_dehydrogenase"/>
</dbReference>
<dbReference type="Proteomes" id="UP000591941">
    <property type="component" value="Unassembled WGS sequence"/>
</dbReference>
<dbReference type="InterPro" id="IPR005720">
    <property type="entry name" value="Dihydroorotate_DH_cat"/>
</dbReference>
<evidence type="ECO:0000256" key="2">
    <source>
        <dbReference type="ARBA" id="ARBA00004725"/>
    </source>
</evidence>
<feature type="binding site" evidence="9">
    <location>
        <position position="22"/>
    </location>
    <ligand>
        <name>FMN</name>
        <dbReference type="ChEBI" id="CHEBI:58210"/>
    </ligand>
</feature>
<dbReference type="GO" id="GO:0006207">
    <property type="term" value="P:'de novo' pyrimidine nucleobase biosynthetic process"/>
    <property type="evidence" value="ECO:0007669"/>
    <property type="project" value="TreeGrafter"/>
</dbReference>
<dbReference type="Gene3D" id="3.20.20.70">
    <property type="entry name" value="Aldolase class I"/>
    <property type="match status" value="1"/>
</dbReference>
<feature type="binding site" evidence="9">
    <location>
        <position position="166"/>
    </location>
    <ligand>
        <name>FMN</name>
        <dbReference type="ChEBI" id="CHEBI:58210"/>
    </ligand>
</feature>